<evidence type="ECO:0000313" key="4">
    <source>
        <dbReference type="EMBL" id="OIR21406.1"/>
    </source>
</evidence>
<dbReference type="GO" id="GO:0016780">
    <property type="term" value="F:phosphotransferase activity, for other substituted phosphate groups"/>
    <property type="evidence" value="ECO:0007669"/>
    <property type="project" value="InterPro"/>
</dbReference>
<dbReference type="InterPro" id="IPR048254">
    <property type="entry name" value="CDP_ALCOHOL_P_TRANSF_CS"/>
</dbReference>
<dbReference type="InterPro" id="IPR000462">
    <property type="entry name" value="CDP-OH_P_trans"/>
</dbReference>
<evidence type="ECO:0000256" key="2">
    <source>
        <dbReference type="RuleBase" id="RU003750"/>
    </source>
</evidence>
<comment type="caution">
    <text evidence="4">The sequence shown here is derived from an EMBL/GenBank/DDBJ whole genome shotgun (WGS) entry which is preliminary data.</text>
</comment>
<feature type="transmembrane region" description="Helical" evidence="3">
    <location>
        <begin position="12"/>
        <end position="36"/>
    </location>
</feature>
<dbReference type="AlphaFoldDB" id="A0A1J5UAV7"/>
<comment type="similarity">
    <text evidence="2">Belongs to the CDP-alcohol phosphatidyltransferase class-I family.</text>
</comment>
<keyword evidence="3" id="KW-0812">Transmembrane</keyword>
<dbReference type="InterPro" id="IPR043130">
    <property type="entry name" value="CDP-OH_PTrfase_TM_dom"/>
</dbReference>
<dbReference type="EMBL" id="MIYZ01000042">
    <property type="protein sequence ID" value="OIR21406.1"/>
    <property type="molecule type" value="Genomic_DNA"/>
</dbReference>
<accession>A0A1J5UAV7</accession>
<keyword evidence="3" id="KW-1133">Transmembrane helix</keyword>
<organism evidence="4 5">
    <name type="scientific">Marine Group III euryarchaeote CG-Epi2</name>
    <dbReference type="NCBI Taxonomy" id="1888996"/>
    <lineage>
        <taxon>Archaea</taxon>
        <taxon>Methanobacteriati</taxon>
        <taxon>Thermoplasmatota</taxon>
        <taxon>Thermoplasmata</taxon>
        <taxon>Candidatus Thermoprofundales</taxon>
    </lineage>
</organism>
<sequence>MVSLKKIFKPVTLISYADIATFTSAALGFLAITYIIDGTVSSYIVALMLIPISAIIDGMDGALARKFGTKHDYGKYLDSISDSICFGLAPSILIYSLYYDIDRGPALDIIDNDLNFNFRYNIDNIVAISVSLVVLLLSIFRLARFTQGNQGENKYFLGLPSPGLSMFIVVISIKYSLINDFNHVLVPISIGLVSLLTITTIPYAKARAGFRNPILFGILVLILTIILRFFENGLWEVIWYLAFALYLSYFALIPLLISNNYFD</sequence>
<feature type="transmembrane region" description="Helical" evidence="3">
    <location>
        <begin position="76"/>
        <end position="98"/>
    </location>
</feature>
<dbReference type="GO" id="GO:0008654">
    <property type="term" value="P:phospholipid biosynthetic process"/>
    <property type="evidence" value="ECO:0007669"/>
    <property type="project" value="InterPro"/>
</dbReference>
<feature type="transmembrane region" description="Helical" evidence="3">
    <location>
        <begin position="184"/>
        <end position="202"/>
    </location>
</feature>
<keyword evidence="3" id="KW-0472">Membrane</keyword>
<dbReference type="Gene3D" id="1.20.120.1760">
    <property type="match status" value="1"/>
</dbReference>
<feature type="transmembrane region" description="Helical" evidence="3">
    <location>
        <begin position="155"/>
        <end position="178"/>
    </location>
</feature>
<dbReference type="Proteomes" id="UP000183615">
    <property type="component" value="Unassembled WGS sequence"/>
</dbReference>
<dbReference type="PROSITE" id="PS00379">
    <property type="entry name" value="CDP_ALCOHOL_P_TRANSF"/>
    <property type="match status" value="1"/>
</dbReference>
<evidence type="ECO:0000256" key="1">
    <source>
        <dbReference type="ARBA" id="ARBA00022679"/>
    </source>
</evidence>
<gene>
    <name evidence="4" type="ORF">BET99_02535</name>
</gene>
<feature type="transmembrane region" description="Helical" evidence="3">
    <location>
        <begin position="125"/>
        <end position="143"/>
    </location>
</feature>
<evidence type="ECO:0000256" key="3">
    <source>
        <dbReference type="SAM" id="Phobius"/>
    </source>
</evidence>
<feature type="transmembrane region" description="Helical" evidence="3">
    <location>
        <begin position="237"/>
        <end position="257"/>
    </location>
</feature>
<feature type="transmembrane region" description="Helical" evidence="3">
    <location>
        <begin position="42"/>
        <end position="64"/>
    </location>
</feature>
<evidence type="ECO:0000313" key="5">
    <source>
        <dbReference type="Proteomes" id="UP000183615"/>
    </source>
</evidence>
<evidence type="ECO:0008006" key="6">
    <source>
        <dbReference type="Google" id="ProtNLM"/>
    </source>
</evidence>
<name>A0A1J5UAV7_9ARCH</name>
<proteinExistence type="inferred from homology"/>
<reference evidence="4 5" key="1">
    <citation type="submission" date="2016-08" db="EMBL/GenBank/DDBJ databases">
        <title>New Insights into Marine Group III Euryarchaeota, from dark to light.</title>
        <authorList>
            <person name="Haro-Moreno J.M."/>
            <person name="Rodriguez-Valera F."/>
            <person name="Lopez-Garcia P."/>
            <person name="Moreira D."/>
            <person name="Martin-Cuadrado A.B."/>
        </authorList>
    </citation>
    <scope>NUCLEOTIDE SEQUENCE [LARGE SCALE GENOMIC DNA]</scope>
    <source>
        <strain evidence="4">CG-Epi2</strain>
    </source>
</reference>
<keyword evidence="1 2" id="KW-0808">Transferase</keyword>
<dbReference type="GO" id="GO:0016020">
    <property type="term" value="C:membrane"/>
    <property type="evidence" value="ECO:0007669"/>
    <property type="project" value="InterPro"/>
</dbReference>
<protein>
    <recommendedName>
        <fullName evidence="6">CDP-diacylglycerol--serine O-phosphatidyltransferase</fullName>
    </recommendedName>
</protein>
<feature type="transmembrane region" description="Helical" evidence="3">
    <location>
        <begin position="214"/>
        <end position="231"/>
    </location>
</feature>
<dbReference type="Pfam" id="PF01066">
    <property type="entry name" value="CDP-OH_P_transf"/>
    <property type="match status" value="1"/>
</dbReference>